<feature type="domain" description="ABC transporter family G" evidence="8">
    <location>
        <begin position="75"/>
        <end position="124"/>
    </location>
</feature>
<dbReference type="InterPro" id="IPR043926">
    <property type="entry name" value="ABCG_dom"/>
</dbReference>
<dbReference type="EMBL" id="LRBV02000001">
    <property type="status" value="NOT_ANNOTATED_CDS"/>
    <property type="molecule type" value="Genomic_DNA"/>
</dbReference>
<dbReference type="InterPro" id="IPR027417">
    <property type="entry name" value="P-loop_NTPase"/>
</dbReference>
<keyword evidence="2" id="KW-0813">Transport</keyword>
<dbReference type="EnsemblPlants" id="QL01p014267:mrna">
    <property type="protein sequence ID" value="QL01p014267:mrna"/>
    <property type="gene ID" value="QL01p014267"/>
</dbReference>
<accession>A0A7N2KM90</accession>
<protein>
    <recommendedName>
        <fullName evidence="11">ABC transporter family G domain-containing protein</fullName>
    </recommendedName>
</protein>
<evidence type="ECO:0000256" key="1">
    <source>
        <dbReference type="ARBA" id="ARBA00004141"/>
    </source>
</evidence>
<dbReference type="InParanoid" id="A0A7N2KM90"/>
<evidence type="ECO:0000256" key="5">
    <source>
        <dbReference type="ARBA" id="ARBA00023136"/>
    </source>
</evidence>
<dbReference type="Gramene" id="QL01p014267:mrna">
    <property type="protein sequence ID" value="QL01p014267:mrna"/>
    <property type="gene ID" value="QL01p014267"/>
</dbReference>
<dbReference type="PANTHER" id="PTHR19241">
    <property type="entry name" value="ATP-BINDING CASSETTE TRANSPORTER"/>
    <property type="match status" value="1"/>
</dbReference>
<dbReference type="SUPFAM" id="SSF52540">
    <property type="entry name" value="P-loop containing nucleoside triphosphate hydrolases"/>
    <property type="match status" value="1"/>
</dbReference>
<evidence type="ECO:0000256" key="6">
    <source>
        <dbReference type="SAM" id="Phobius"/>
    </source>
</evidence>
<dbReference type="OMA" id="SHIWQAS"/>
<dbReference type="GO" id="GO:0005886">
    <property type="term" value="C:plasma membrane"/>
    <property type="evidence" value="ECO:0007669"/>
    <property type="project" value="UniProtKB-ARBA"/>
</dbReference>
<organism evidence="9 10">
    <name type="scientific">Quercus lobata</name>
    <name type="common">Valley oak</name>
    <dbReference type="NCBI Taxonomy" id="97700"/>
    <lineage>
        <taxon>Eukaryota</taxon>
        <taxon>Viridiplantae</taxon>
        <taxon>Streptophyta</taxon>
        <taxon>Embryophyta</taxon>
        <taxon>Tracheophyta</taxon>
        <taxon>Spermatophyta</taxon>
        <taxon>Magnoliopsida</taxon>
        <taxon>eudicotyledons</taxon>
        <taxon>Gunneridae</taxon>
        <taxon>Pentapetalae</taxon>
        <taxon>rosids</taxon>
        <taxon>fabids</taxon>
        <taxon>Fagales</taxon>
        <taxon>Fagaceae</taxon>
        <taxon>Quercus</taxon>
    </lineage>
</organism>
<evidence type="ECO:0000259" key="8">
    <source>
        <dbReference type="Pfam" id="PF19055"/>
    </source>
</evidence>
<dbReference type="Proteomes" id="UP000594261">
    <property type="component" value="Chromosome 1"/>
</dbReference>
<dbReference type="Pfam" id="PF01061">
    <property type="entry name" value="ABC2_membrane"/>
    <property type="match status" value="1"/>
</dbReference>
<feature type="domain" description="ABC-2 type transporter transmembrane" evidence="7">
    <location>
        <begin position="196"/>
        <end position="241"/>
    </location>
</feature>
<evidence type="ECO:0000313" key="10">
    <source>
        <dbReference type="Proteomes" id="UP000594261"/>
    </source>
</evidence>
<evidence type="ECO:0000256" key="2">
    <source>
        <dbReference type="ARBA" id="ARBA00022448"/>
    </source>
</evidence>
<evidence type="ECO:0008006" key="11">
    <source>
        <dbReference type="Google" id="ProtNLM"/>
    </source>
</evidence>
<evidence type="ECO:0000313" key="9">
    <source>
        <dbReference type="EnsemblPlants" id="QL01p014267:mrna"/>
    </source>
</evidence>
<reference evidence="9" key="2">
    <citation type="submission" date="2021-01" db="UniProtKB">
        <authorList>
            <consortium name="EnsemblPlants"/>
        </authorList>
    </citation>
    <scope>IDENTIFICATION</scope>
</reference>
<evidence type="ECO:0000256" key="3">
    <source>
        <dbReference type="ARBA" id="ARBA00022692"/>
    </source>
</evidence>
<sequence length="262" mass="29887">MKTAVATERREVNVVTDYILKVLGLDVCADTLVGNQMLRGISGGQRKRVTTGKIVNSIKQYVHIFNGTAVISLLQPAPETYNLFDDIILISDGQIVYQGSREQVLEFFESMGFKCPERKGVADSLQEVTSRKDQEQYWAQKDEPYNFVTVKKFAEAFQSFHVGWKLGDELATQFDKAKSHPAALTKRKYGVKKAELVKACLSREFLLMNRNSFVYIFKFIQLTIMAMIVMTTFLRTDMHRNSVTDIHDRCKPSCFLEAKEAQ</sequence>
<keyword evidence="4 6" id="KW-1133">Transmembrane helix</keyword>
<name>A0A7N2KM90_QUELO</name>
<keyword evidence="3 6" id="KW-0812">Transmembrane</keyword>
<dbReference type="Gene3D" id="3.40.50.300">
    <property type="entry name" value="P-loop containing nucleotide triphosphate hydrolases"/>
    <property type="match status" value="1"/>
</dbReference>
<dbReference type="GO" id="GO:0140359">
    <property type="term" value="F:ABC-type transporter activity"/>
    <property type="evidence" value="ECO:0007669"/>
    <property type="project" value="InterPro"/>
</dbReference>
<keyword evidence="5 6" id="KW-0472">Membrane</keyword>
<reference evidence="9 10" key="1">
    <citation type="journal article" date="2016" name="G3 (Bethesda)">
        <title>First Draft Assembly and Annotation of the Genome of a California Endemic Oak Quercus lobata Nee (Fagaceae).</title>
        <authorList>
            <person name="Sork V.L."/>
            <person name="Fitz-Gibbon S.T."/>
            <person name="Puiu D."/>
            <person name="Crepeau M."/>
            <person name="Gugger P.F."/>
            <person name="Sherman R."/>
            <person name="Stevens K."/>
            <person name="Langley C.H."/>
            <person name="Pellegrini M."/>
            <person name="Salzberg S.L."/>
        </authorList>
    </citation>
    <scope>NUCLEOTIDE SEQUENCE [LARGE SCALE GENOMIC DNA]</scope>
    <source>
        <strain evidence="9 10">cv. SW786</strain>
    </source>
</reference>
<keyword evidence="10" id="KW-1185">Reference proteome</keyword>
<dbReference type="InterPro" id="IPR013525">
    <property type="entry name" value="ABC2_TM"/>
</dbReference>
<feature type="transmembrane region" description="Helical" evidence="6">
    <location>
        <begin position="213"/>
        <end position="234"/>
    </location>
</feature>
<dbReference type="Pfam" id="PF19055">
    <property type="entry name" value="ABC2_membrane_7"/>
    <property type="match status" value="1"/>
</dbReference>
<dbReference type="AlphaFoldDB" id="A0A7N2KM90"/>
<evidence type="ECO:0000256" key="4">
    <source>
        <dbReference type="ARBA" id="ARBA00022989"/>
    </source>
</evidence>
<proteinExistence type="predicted"/>
<evidence type="ECO:0000259" key="7">
    <source>
        <dbReference type="Pfam" id="PF01061"/>
    </source>
</evidence>
<comment type="subcellular location">
    <subcellularLocation>
        <location evidence="1">Membrane</location>
        <topology evidence="1">Multi-pass membrane protein</topology>
    </subcellularLocation>
</comment>